<keyword evidence="6" id="KW-0813">Transport</keyword>
<feature type="transmembrane region" description="Helical" evidence="6">
    <location>
        <begin position="151"/>
        <end position="174"/>
    </location>
</feature>
<evidence type="ECO:0000256" key="3">
    <source>
        <dbReference type="ARBA" id="ARBA00022692"/>
    </source>
</evidence>
<dbReference type="InterPro" id="IPR052536">
    <property type="entry name" value="ABC-4_Integral_Memb_Prot"/>
</dbReference>
<comment type="similarity">
    <text evidence="6">Belongs to the ABC-4 integral membrane protein family.</text>
</comment>
<proteinExistence type="inferred from homology"/>
<evidence type="ECO:0000313" key="8">
    <source>
        <dbReference type="EMBL" id="GGG00495.1"/>
    </source>
</evidence>
<feature type="transmembrane region" description="Helical" evidence="6">
    <location>
        <begin position="593"/>
        <end position="612"/>
    </location>
</feature>
<feature type="transmembrane region" description="Helical" evidence="6">
    <location>
        <begin position="222"/>
        <end position="250"/>
    </location>
</feature>
<comment type="caution">
    <text evidence="8">The sequence shown here is derived from an EMBL/GenBank/DDBJ whole genome shotgun (WGS) entry which is preliminary data.</text>
</comment>
<reference evidence="8" key="1">
    <citation type="journal article" date="2014" name="Int. J. Syst. Evol. Microbiol.">
        <title>Complete genome sequence of Corynebacterium casei LMG S-19264T (=DSM 44701T), isolated from a smear-ripened cheese.</title>
        <authorList>
            <consortium name="US DOE Joint Genome Institute (JGI-PGF)"/>
            <person name="Walter F."/>
            <person name="Albersmeier A."/>
            <person name="Kalinowski J."/>
            <person name="Ruckert C."/>
        </authorList>
    </citation>
    <scope>NUCLEOTIDE SEQUENCE</scope>
    <source>
        <strain evidence="8">CGMCC 1.16134</strain>
    </source>
</reference>
<protein>
    <submittedName>
        <fullName evidence="8">ABC transporter permease</fullName>
    </submittedName>
</protein>
<reference evidence="8" key="2">
    <citation type="submission" date="2020-09" db="EMBL/GenBank/DDBJ databases">
        <authorList>
            <person name="Sun Q."/>
            <person name="Zhou Y."/>
        </authorList>
    </citation>
    <scope>NUCLEOTIDE SEQUENCE</scope>
    <source>
        <strain evidence="8">CGMCC 1.16134</strain>
    </source>
</reference>
<comment type="subcellular location">
    <subcellularLocation>
        <location evidence="1 6">Cell membrane</location>
        <topology evidence="1 6">Multi-pass membrane protein</topology>
    </subcellularLocation>
</comment>
<dbReference type="PIRSF" id="PIRSF018968">
    <property type="entry name" value="ABC_permease_BceB"/>
    <property type="match status" value="1"/>
</dbReference>
<dbReference type="AlphaFoldDB" id="A0A917CX23"/>
<dbReference type="Proteomes" id="UP000637643">
    <property type="component" value="Unassembled WGS sequence"/>
</dbReference>
<evidence type="ECO:0000256" key="1">
    <source>
        <dbReference type="ARBA" id="ARBA00004651"/>
    </source>
</evidence>
<dbReference type="EMBL" id="BMKR01000030">
    <property type="protein sequence ID" value="GGG00495.1"/>
    <property type="molecule type" value="Genomic_DNA"/>
</dbReference>
<organism evidence="8 9">
    <name type="scientific">Paenibacillus albidus</name>
    <dbReference type="NCBI Taxonomy" id="2041023"/>
    <lineage>
        <taxon>Bacteria</taxon>
        <taxon>Bacillati</taxon>
        <taxon>Bacillota</taxon>
        <taxon>Bacilli</taxon>
        <taxon>Bacillales</taxon>
        <taxon>Paenibacillaceae</taxon>
        <taxon>Paenibacillus</taxon>
    </lineage>
</organism>
<accession>A0A917CX23</accession>
<dbReference type="InterPro" id="IPR003838">
    <property type="entry name" value="ABC3_permease_C"/>
</dbReference>
<dbReference type="PANTHER" id="PTHR46795">
    <property type="entry name" value="ABC TRANSPORTER PERMEASE-RELATED-RELATED"/>
    <property type="match status" value="1"/>
</dbReference>
<feature type="transmembrane region" description="Helical" evidence="6">
    <location>
        <begin position="59"/>
        <end position="80"/>
    </location>
</feature>
<evidence type="ECO:0000256" key="6">
    <source>
        <dbReference type="PIRNR" id="PIRNR018968"/>
    </source>
</evidence>
<evidence type="ECO:0000259" key="7">
    <source>
        <dbReference type="Pfam" id="PF02687"/>
    </source>
</evidence>
<feature type="domain" description="ABC3 transporter permease C-terminal" evidence="7">
    <location>
        <begin position="59"/>
        <end position="176"/>
    </location>
</feature>
<evidence type="ECO:0000313" key="9">
    <source>
        <dbReference type="Proteomes" id="UP000637643"/>
    </source>
</evidence>
<keyword evidence="9" id="KW-1185">Reference proteome</keyword>
<keyword evidence="2 6" id="KW-1003">Cell membrane</keyword>
<evidence type="ECO:0000256" key="2">
    <source>
        <dbReference type="ARBA" id="ARBA00022475"/>
    </source>
</evidence>
<keyword evidence="3 6" id="KW-0812">Transmembrane</keyword>
<dbReference type="Pfam" id="PF02687">
    <property type="entry name" value="FtsX"/>
    <property type="match status" value="1"/>
</dbReference>
<feature type="transmembrane region" description="Helical" evidence="6">
    <location>
        <begin position="536"/>
        <end position="561"/>
    </location>
</feature>
<dbReference type="InterPro" id="IPR027022">
    <property type="entry name" value="ABC_permease_BceB-typ"/>
</dbReference>
<feature type="transmembrane region" description="Helical" evidence="6">
    <location>
        <begin position="279"/>
        <end position="300"/>
    </location>
</feature>
<feature type="transmembrane region" description="Helical" evidence="6">
    <location>
        <begin position="624"/>
        <end position="646"/>
    </location>
</feature>
<keyword evidence="4 6" id="KW-1133">Transmembrane helix</keyword>
<evidence type="ECO:0000256" key="4">
    <source>
        <dbReference type="ARBA" id="ARBA00022989"/>
    </source>
</evidence>
<dbReference type="GO" id="GO:0055085">
    <property type="term" value="P:transmembrane transport"/>
    <property type="evidence" value="ECO:0007669"/>
    <property type="project" value="UniProtKB-UniRule"/>
</dbReference>
<name>A0A917CX23_9BACL</name>
<evidence type="ECO:0000256" key="5">
    <source>
        <dbReference type="ARBA" id="ARBA00023136"/>
    </source>
</evidence>
<keyword evidence="5 6" id="KW-0472">Membrane</keyword>
<feature type="transmembrane region" description="Helical" evidence="6">
    <location>
        <begin position="110"/>
        <end position="131"/>
    </location>
</feature>
<feature type="transmembrane region" description="Helical" evidence="6">
    <location>
        <begin position="195"/>
        <end position="216"/>
    </location>
</feature>
<sequence>MNFPQFAFNNVRRNARAYIAYFLSSSFMVMIFFAYSVFIYHPGVANSEMGPSSATSMQIAAFIVYIFAFFFVLYSISSFLKSRNLEFGLLTILGARPGQINKLIFMENMLIGFFAIVTGLAGGMLLSKLFLLLSTRVIGIDDLPFYWPVKAILITSISFISLFLVISIFTLLFIRKNRVLELLQGNAKPKKQPKASILLTLLGTALLATGFFTLQIEIGSPTVLLVAAITGIAGTYFFYSQLSVFIVRLLQRSRKSTWRGTRLLWISEMSYKLRDNSRILFMITVVTALASMGAGVVLSLNQAGRDVYHENPFSVNMTYYQTPDSKTELNRIHQELEQAGVEYTEIRIDTLYSSAVTGDGKEHTLRLMGLQQFNKLASSLGLKEDNKLGRNEAILIDSEAIFIDSKEQVAADYVVNGMVTLKEQSAAALTVKESLETDAFAFFQSSAPILVVPEPWMDTVQTALAAESEANASPMIEYAYKVPAWDTGALPKADSPEAIAGANLGKWNAEMSKKSETPFFLTTRANTYMLLKQSTAMISFVSIFVALIFSVSSASFLYFKLHSELTADIRMYRALSKIGLSTREMSATATKQIAVLFYIPVFVSALQSYVVVRPVMSSLVNTGVGSSVLVTFAAYLVLQSVFFLIVKSRYIWSLKKMMV</sequence>
<gene>
    <name evidence="8" type="ORF">GCM10010912_51750</name>
</gene>
<dbReference type="RefSeq" id="WP_189030020.1">
    <property type="nucleotide sequence ID" value="NZ_BMKR01000030.1"/>
</dbReference>
<feature type="transmembrane region" description="Helical" evidence="6">
    <location>
        <begin position="18"/>
        <end position="39"/>
    </location>
</feature>
<dbReference type="GO" id="GO:0005886">
    <property type="term" value="C:plasma membrane"/>
    <property type="evidence" value="ECO:0007669"/>
    <property type="project" value="UniProtKB-SubCell"/>
</dbReference>
<dbReference type="PANTHER" id="PTHR46795:SF1">
    <property type="entry name" value="ABC TRANSPORTER PERMEASE PROTEIN"/>
    <property type="match status" value="1"/>
</dbReference>